<protein>
    <recommendedName>
        <fullName evidence="3">BTB domain-containing protein</fullName>
    </recommendedName>
</protein>
<dbReference type="SUPFAM" id="SSF54695">
    <property type="entry name" value="POZ domain"/>
    <property type="match status" value="1"/>
</dbReference>
<organism evidence="1 2">
    <name type="scientific">Linnemannia gamsii</name>
    <dbReference type="NCBI Taxonomy" id="64522"/>
    <lineage>
        <taxon>Eukaryota</taxon>
        <taxon>Fungi</taxon>
        <taxon>Fungi incertae sedis</taxon>
        <taxon>Mucoromycota</taxon>
        <taxon>Mortierellomycotina</taxon>
        <taxon>Mortierellomycetes</taxon>
        <taxon>Mortierellales</taxon>
        <taxon>Mortierellaceae</taxon>
        <taxon>Linnemannia</taxon>
    </lineage>
</organism>
<gene>
    <name evidence="1" type="ORF">BGZ96_004442</name>
</gene>
<keyword evidence="2" id="KW-1185">Reference proteome</keyword>
<reference evidence="1 2" key="1">
    <citation type="journal article" date="2020" name="Fungal Divers.">
        <title>Resolving the Mortierellaceae phylogeny through synthesis of multi-gene phylogenetics and phylogenomics.</title>
        <authorList>
            <person name="Vandepol N."/>
            <person name="Liber J."/>
            <person name="Desiro A."/>
            <person name="Na H."/>
            <person name="Kennedy M."/>
            <person name="Barry K."/>
            <person name="Grigoriev I.V."/>
            <person name="Miller A.N."/>
            <person name="O'Donnell K."/>
            <person name="Stajich J.E."/>
            <person name="Bonito G."/>
        </authorList>
    </citation>
    <scope>NUCLEOTIDE SEQUENCE [LARGE SCALE GENOMIC DNA]</scope>
    <source>
        <strain evidence="1 2">AD045</strain>
    </source>
</reference>
<evidence type="ECO:0008006" key="3">
    <source>
        <dbReference type="Google" id="ProtNLM"/>
    </source>
</evidence>
<dbReference type="Gene3D" id="3.30.710.10">
    <property type="entry name" value="Potassium Channel Kv1.1, Chain A"/>
    <property type="match status" value="1"/>
</dbReference>
<sequence length="591" mass="66057">MSKHFPLSKVTEVTFSIRDLTITNGDRLTLATDTSSVSSAYWHIELIPYVNNASDSTHKDSLQVLVSFKGSQWTSLYDISMPRDIDLSLYKSMHLVPVADATKALSFPVGPSGLSAGNSVEGRAPLASLRTSPDELSLSFDVIFSTEDTMARKPHYSPIPSMPPIKNQDILPCLLKDPHSVDVCILFPNDKKYPNHGLWAHRLVLERNKVFAKMLNDAGRQVTAVATVPATPTKAVWSNETRTISPPATTAAGRGAGVGLEWEETSLFRSCTTVGRRERLPTRSCNPSHPRFRRTIPNGMAVRAAPAVPATSTTFTPLLTTTTDTNDTKKRSSTLTLVIEKHSLATFCSLLRFVYTGQLDYSNRYSDFVFSINMSSSSPFLQSRDFSSIRWTRLPDEKCVWTVAKEEQLMLCAHEFGIDDLEAGCRARMELSMSETNIGHILFDVVPVYPKIKTHAMMYVVRNKEMLFASGKDLFEQFRTYPQCHSVMLEIFQHMATRLCTRRSATYVEFLMAAHHNGLHDVVQFCEGKIVAGLSEVTICRVLLNVVPLYPRNHGGLLRGGSEMFADHKSHPNCYKMMLEVMQLMLQNLST</sequence>
<name>A0ABQ7JI84_9FUNG</name>
<accession>A0ABQ7JI84</accession>
<evidence type="ECO:0000313" key="1">
    <source>
        <dbReference type="EMBL" id="KAG0274183.1"/>
    </source>
</evidence>
<dbReference type="EMBL" id="JAAAIM010002076">
    <property type="protein sequence ID" value="KAG0274183.1"/>
    <property type="molecule type" value="Genomic_DNA"/>
</dbReference>
<proteinExistence type="predicted"/>
<dbReference type="InterPro" id="IPR011333">
    <property type="entry name" value="SKP1/BTB/POZ_sf"/>
</dbReference>
<evidence type="ECO:0000313" key="2">
    <source>
        <dbReference type="Proteomes" id="UP001194696"/>
    </source>
</evidence>
<dbReference type="Proteomes" id="UP001194696">
    <property type="component" value="Unassembled WGS sequence"/>
</dbReference>
<comment type="caution">
    <text evidence="1">The sequence shown here is derived from an EMBL/GenBank/DDBJ whole genome shotgun (WGS) entry which is preliminary data.</text>
</comment>